<dbReference type="EMBL" id="NPBJ01000018">
    <property type="protein sequence ID" value="PAD99946.1"/>
    <property type="molecule type" value="Genomic_DNA"/>
</dbReference>
<keyword evidence="2" id="KW-1185">Reference proteome</keyword>
<protein>
    <submittedName>
        <fullName evidence="1">Uncharacterized protein</fullName>
    </submittedName>
</protein>
<dbReference type="InterPro" id="IPR036412">
    <property type="entry name" value="HAD-like_sf"/>
</dbReference>
<gene>
    <name evidence="1" type="ORF">CHH48_09925</name>
</gene>
<dbReference type="Gene3D" id="3.40.50.1000">
    <property type="entry name" value="HAD superfamily/HAD-like"/>
    <property type="match status" value="1"/>
</dbReference>
<dbReference type="Proteomes" id="UP000216852">
    <property type="component" value="Unassembled WGS sequence"/>
</dbReference>
<sequence>MFCVRVYNTVDDVIGKPSAYCIQKIQEHLYVSKEKCLIIGDRLETDILMGKSYNVPTCLVLTGISACTMFK</sequence>
<dbReference type="PANTHER" id="PTHR19288:SF46">
    <property type="entry name" value="HALOACID DEHALOGENASE-LIKE HYDROLASE DOMAIN-CONTAINING PROTEIN 2"/>
    <property type="match status" value="1"/>
</dbReference>
<reference evidence="1 2" key="1">
    <citation type="submission" date="2017-07" db="EMBL/GenBank/DDBJ databases">
        <title>Isolation and whole genome analysis of endospore-forming bacteria from heroin.</title>
        <authorList>
            <person name="Kalinowski J."/>
            <person name="Ahrens B."/>
            <person name="Al-Dilaimi A."/>
            <person name="Winkler A."/>
            <person name="Wibberg D."/>
            <person name="Schleenbecker U."/>
            <person name="Ruckert C."/>
            <person name="Wolfel R."/>
            <person name="Grass G."/>
        </authorList>
    </citation>
    <scope>NUCLEOTIDE SEQUENCE [LARGE SCALE GENOMIC DNA]</scope>
    <source>
        <strain evidence="1 2">7517-1</strain>
    </source>
</reference>
<dbReference type="SUPFAM" id="SSF56784">
    <property type="entry name" value="HAD-like"/>
    <property type="match status" value="1"/>
</dbReference>
<evidence type="ECO:0000313" key="1">
    <source>
        <dbReference type="EMBL" id="PAD99946.1"/>
    </source>
</evidence>
<dbReference type="InterPro" id="IPR023214">
    <property type="entry name" value="HAD_sf"/>
</dbReference>
<dbReference type="PANTHER" id="PTHR19288">
    <property type="entry name" value="4-NITROPHENYLPHOSPHATASE-RELATED"/>
    <property type="match status" value="1"/>
</dbReference>
<name>A0ABX4GYK1_9BACI</name>
<accession>A0ABX4GYK1</accession>
<dbReference type="Pfam" id="PF13242">
    <property type="entry name" value="Hydrolase_like"/>
    <property type="match status" value="1"/>
</dbReference>
<comment type="caution">
    <text evidence="1">The sequence shown here is derived from an EMBL/GenBank/DDBJ whole genome shotgun (WGS) entry which is preliminary data.</text>
</comment>
<evidence type="ECO:0000313" key="2">
    <source>
        <dbReference type="Proteomes" id="UP000216852"/>
    </source>
</evidence>
<proteinExistence type="predicted"/>
<organism evidence="1 2">
    <name type="scientific">Terribacillus saccharophilus</name>
    <dbReference type="NCBI Taxonomy" id="361277"/>
    <lineage>
        <taxon>Bacteria</taxon>
        <taxon>Bacillati</taxon>
        <taxon>Bacillota</taxon>
        <taxon>Bacilli</taxon>
        <taxon>Bacillales</taxon>
        <taxon>Bacillaceae</taxon>
        <taxon>Terribacillus</taxon>
    </lineage>
</organism>